<organism evidence="1 2">
    <name type="scientific">Shewanella surugensis</name>
    <dbReference type="NCBI Taxonomy" id="212020"/>
    <lineage>
        <taxon>Bacteria</taxon>
        <taxon>Pseudomonadati</taxon>
        <taxon>Pseudomonadota</taxon>
        <taxon>Gammaproteobacteria</taxon>
        <taxon>Alteromonadales</taxon>
        <taxon>Shewanellaceae</taxon>
        <taxon>Shewanella</taxon>
    </lineage>
</organism>
<gene>
    <name evidence="1" type="ORF">L2764_26570</name>
</gene>
<dbReference type="EMBL" id="JAKIKS010000251">
    <property type="protein sequence ID" value="MCL1127920.1"/>
    <property type="molecule type" value="Genomic_DNA"/>
</dbReference>
<dbReference type="Proteomes" id="UP001203423">
    <property type="component" value="Unassembled WGS sequence"/>
</dbReference>
<accession>A0ABT0LKC2</accession>
<comment type="caution">
    <text evidence="1">The sequence shown here is derived from an EMBL/GenBank/DDBJ whole genome shotgun (WGS) entry which is preliminary data.</text>
</comment>
<sequence>MSDFKGRHFTGDIILWAVRWYCKYGISYRELK</sequence>
<keyword evidence="2" id="KW-1185">Reference proteome</keyword>
<evidence type="ECO:0000313" key="2">
    <source>
        <dbReference type="Proteomes" id="UP001203423"/>
    </source>
</evidence>
<proteinExistence type="predicted"/>
<reference evidence="1 2" key="1">
    <citation type="submission" date="2022-01" db="EMBL/GenBank/DDBJ databases">
        <title>Whole genome-based taxonomy of the Shewanellaceae.</title>
        <authorList>
            <person name="Martin-Rodriguez A.J."/>
        </authorList>
    </citation>
    <scope>NUCLEOTIDE SEQUENCE [LARGE SCALE GENOMIC DNA]</scope>
    <source>
        <strain evidence="1 2">DSM 17177</strain>
    </source>
</reference>
<feature type="non-terminal residue" evidence="1">
    <location>
        <position position="32"/>
    </location>
</feature>
<name>A0ABT0LKC2_9GAMM</name>
<protein>
    <submittedName>
        <fullName evidence="1">IS6 family transposase</fullName>
    </submittedName>
</protein>
<evidence type="ECO:0000313" key="1">
    <source>
        <dbReference type="EMBL" id="MCL1127920.1"/>
    </source>
</evidence>